<name>A0A7J5AAG0_9FLAO</name>
<sequence>MKCISCNNVHEENYCPHCGEKKNVKRITFPSMFQYTLSSIIGMDKGFLFNVKSLFTNPKKIITNYILGKRKNILNPISFLIFSITIYLIIEALLKVPIKKSPITNVDKEGLQKIGYFGGKFIRIYFKYFWIFALIPLSFLTRILFKKYNYSEHLAINSFILGQVTLIGILTHFFFRMPIIILDPFIYVALILYIYIVFKNKNDKMEAAILSFLTIFLFILMMIGLIFTLGYFS</sequence>
<evidence type="ECO:0000256" key="1">
    <source>
        <dbReference type="SAM" id="Phobius"/>
    </source>
</evidence>
<dbReference type="OrthoDB" id="7446256at2"/>
<keyword evidence="3" id="KW-1185">Reference proteome</keyword>
<dbReference type="Proteomes" id="UP000467305">
    <property type="component" value="Unassembled WGS sequence"/>
</dbReference>
<feature type="transmembrane region" description="Helical" evidence="1">
    <location>
        <begin position="179"/>
        <end position="198"/>
    </location>
</feature>
<evidence type="ECO:0000313" key="3">
    <source>
        <dbReference type="Proteomes" id="UP000467305"/>
    </source>
</evidence>
<dbReference type="Pfam" id="PF12412">
    <property type="entry name" value="DUF3667"/>
    <property type="match status" value="1"/>
</dbReference>
<feature type="transmembrane region" description="Helical" evidence="1">
    <location>
        <begin position="72"/>
        <end position="90"/>
    </location>
</feature>
<reference evidence="2 3" key="1">
    <citation type="submission" date="2019-09" db="EMBL/GenBank/DDBJ databases">
        <authorList>
            <person name="Cao W.R."/>
        </authorList>
    </citation>
    <scope>NUCLEOTIDE SEQUENCE [LARGE SCALE GENOMIC DNA]</scope>
    <source>
        <strain evidence="3">a4</strain>
    </source>
</reference>
<accession>A0A7J5AAG0</accession>
<dbReference type="InterPro" id="IPR022134">
    <property type="entry name" value="DUF3667"/>
</dbReference>
<feature type="transmembrane region" description="Helical" evidence="1">
    <location>
        <begin position="210"/>
        <end position="232"/>
    </location>
</feature>
<feature type="transmembrane region" description="Helical" evidence="1">
    <location>
        <begin position="125"/>
        <end position="145"/>
    </location>
</feature>
<keyword evidence="1" id="KW-0472">Membrane</keyword>
<protein>
    <submittedName>
        <fullName evidence="2">DUF3667 domain-containing protein</fullName>
    </submittedName>
</protein>
<comment type="caution">
    <text evidence="2">The sequence shown here is derived from an EMBL/GenBank/DDBJ whole genome shotgun (WGS) entry which is preliminary data.</text>
</comment>
<keyword evidence="1" id="KW-1133">Transmembrane helix</keyword>
<feature type="transmembrane region" description="Helical" evidence="1">
    <location>
        <begin position="154"/>
        <end position="173"/>
    </location>
</feature>
<keyword evidence="1" id="KW-0812">Transmembrane</keyword>
<gene>
    <name evidence="2" type="ORF">F7018_13425</name>
</gene>
<dbReference type="AlphaFoldDB" id="A0A7J5AAG0"/>
<organism evidence="2 3">
    <name type="scientific">Tenacibaculum aiptasiae</name>
    <dbReference type="NCBI Taxonomy" id="426481"/>
    <lineage>
        <taxon>Bacteria</taxon>
        <taxon>Pseudomonadati</taxon>
        <taxon>Bacteroidota</taxon>
        <taxon>Flavobacteriia</taxon>
        <taxon>Flavobacteriales</taxon>
        <taxon>Flavobacteriaceae</taxon>
        <taxon>Tenacibaculum</taxon>
    </lineage>
</organism>
<proteinExistence type="predicted"/>
<evidence type="ECO:0000313" key="2">
    <source>
        <dbReference type="EMBL" id="KAB1154527.1"/>
    </source>
</evidence>
<dbReference type="EMBL" id="WAAU01000028">
    <property type="protein sequence ID" value="KAB1154527.1"/>
    <property type="molecule type" value="Genomic_DNA"/>
</dbReference>